<dbReference type="Proteomes" id="UP000193467">
    <property type="component" value="Unassembled WGS sequence"/>
</dbReference>
<evidence type="ECO:0000256" key="2">
    <source>
        <dbReference type="ARBA" id="ARBA00017589"/>
    </source>
</evidence>
<dbReference type="PANTHER" id="PTHR17598:SF13">
    <property type="entry name" value="DNA POLYMERASE DELTA SUBUNIT 3"/>
    <property type="match status" value="1"/>
</dbReference>
<gene>
    <name evidence="6" type="ORF">BCR35DRAFT_302986</name>
</gene>
<dbReference type="InterPro" id="IPR041913">
    <property type="entry name" value="POLD3_sf"/>
</dbReference>
<reference evidence="6 7" key="1">
    <citation type="submission" date="2016-07" db="EMBL/GenBank/DDBJ databases">
        <title>Pervasive Adenine N6-methylation of Active Genes in Fungi.</title>
        <authorList>
            <consortium name="DOE Joint Genome Institute"/>
            <person name="Mondo S.J."/>
            <person name="Dannebaum R.O."/>
            <person name="Kuo R.C."/>
            <person name="Labutti K."/>
            <person name="Haridas S."/>
            <person name="Kuo A."/>
            <person name="Salamov A."/>
            <person name="Ahrendt S.R."/>
            <person name="Lipzen A."/>
            <person name="Sullivan W."/>
            <person name="Andreopoulos W.B."/>
            <person name="Clum A."/>
            <person name="Lindquist E."/>
            <person name="Daum C."/>
            <person name="Ramamoorthy G.K."/>
            <person name="Gryganskyi A."/>
            <person name="Culley D."/>
            <person name="Magnuson J.K."/>
            <person name="James T.Y."/>
            <person name="O'Malley M.A."/>
            <person name="Stajich J.E."/>
            <person name="Spatafora J.W."/>
            <person name="Visel A."/>
            <person name="Grigoriev I.V."/>
        </authorList>
    </citation>
    <scope>NUCLEOTIDE SEQUENCE [LARGE SCALE GENOMIC DNA]</scope>
    <source>
        <strain evidence="6 7">62-1032</strain>
    </source>
</reference>
<protein>
    <recommendedName>
        <fullName evidence="2">DNA polymerase delta subunit 3</fullName>
    </recommendedName>
</protein>
<keyword evidence="4" id="KW-0539">Nucleus</keyword>
<dbReference type="GO" id="GO:0043625">
    <property type="term" value="C:delta DNA polymerase complex"/>
    <property type="evidence" value="ECO:0007669"/>
    <property type="project" value="InterPro"/>
</dbReference>
<dbReference type="EMBL" id="MCGR01000017">
    <property type="protein sequence ID" value="ORY84671.1"/>
    <property type="molecule type" value="Genomic_DNA"/>
</dbReference>
<evidence type="ECO:0000256" key="3">
    <source>
        <dbReference type="ARBA" id="ARBA00022705"/>
    </source>
</evidence>
<proteinExistence type="predicted"/>
<sequence>MDQKGAFRHLTRRVALDKDTVTYRLLSRELGITVKDAKAYLEAYSTDSSAVERGVTATWAVSGVLKDTAEGASSNGASGNSGEAMDVDGEEKVQAQEVIKKRCIMLVSAADLESKLSLFVSPSKHIYALSPSVPPTLSSLAPYALSSVAESSKAKWKPAPEGGYGGITHPDGERKKKGKGKAKIAPVTAPARAASGSAAGVKKEETKPKDVKPSTSDSKDKGKGKAPVKTASIFNAPSTSKAPARKIGELGGLFAKASAAPKPEKKEKKTSTTTTTSTSTKRKASPAPTKSKTITKAVTPPKAAAPPKKAGRSNGIFGDEELASDEEIDLDGDDDMWDEEAMREAEEEANRAAEKKKAAAASGSGRASRSSEVKTEVKKEEKGSDGLTAKERRIKEQKELSALFSDDDDDMEVDPAPAKASSSTKPAPKKQGELKGFFKK</sequence>
<organism evidence="6 7">
    <name type="scientific">Leucosporidium creatinivorum</name>
    <dbReference type="NCBI Taxonomy" id="106004"/>
    <lineage>
        <taxon>Eukaryota</taxon>
        <taxon>Fungi</taxon>
        <taxon>Dikarya</taxon>
        <taxon>Basidiomycota</taxon>
        <taxon>Pucciniomycotina</taxon>
        <taxon>Microbotryomycetes</taxon>
        <taxon>Leucosporidiales</taxon>
        <taxon>Leucosporidium</taxon>
    </lineage>
</organism>
<feature type="compositionally biased region" description="Acidic residues" evidence="5">
    <location>
        <begin position="318"/>
        <end position="339"/>
    </location>
</feature>
<dbReference type="InParanoid" id="A0A1Y2FKZ6"/>
<evidence type="ECO:0000256" key="4">
    <source>
        <dbReference type="ARBA" id="ARBA00023242"/>
    </source>
</evidence>
<comment type="subcellular location">
    <subcellularLocation>
        <location evidence="1">Nucleus</location>
    </subcellularLocation>
</comment>
<feature type="compositionally biased region" description="Low complexity" evidence="5">
    <location>
        <begin position="415"/>
        <end position="426"/>
    </location>
</feature>
<dbReference type="GO" id="GO:0006271">
    <property type="term" value="P:DNA strand elongation involved in DNA replication"/>
    <property type="evidence" value="ECO:0007669"/>
    <property type="project" value="TreeGrafter"/>
</dbReference>
<comment type="caution">
    <text evidence="6">The sequence shown here is derived from an EMBL/GenBank/DDBJ whole genome shotgun (WGS) entry which is preliminary data.</text>
</comment>
<keyword evidence="3" id="KW-0235">DNA replication</keyword>
<accession>A0A1Y2FKZ6</accession>
<feature type="compositionally biased region" description="Basic and acidic residues" evidence="5">
    <location>
        <begin position="340"/>
        <end position="357"/>
    </location>
</feature>
<dbReference type="Gene3D" id="3.90.1030.20">
    <property type="entry name" value="DNA polymerase delta, p66 (Cdc27) subunit, wHTH domain"/>
    <property type="match status" value="1"/>
</dbReference>
<keyword evidence="7" id="KW-1185">Reference proteome</keyword>
<feature type="compositionally biased region" description="Low complexity" evidence="5">
    <location>
        <begin position="292"/>
        <end position="308"/>
    </location>
</feature>
<feature type="compositionally biased region" description="Polar residues" evidence="5">
    <location>
        <begin position="232"/>
        <end position="241"/>
    </location>
</feature>
<dbReference type="GO" id="GO:0006297">
    <property type="term" value="P:nucleotide-excision repair, DNA gap filling"/>
    <property type="evidence" value="ECO:0007669"/>
    <property type="project" value="TreeGrafter"/>
</dbReference>
<dbReference type="AlphaFoldDB" id="A0A1Y2FKZ6"/>
<evidence type="ECO:0000256" key="1">
    <source>
        <dbReference type="ARBA" id="ARBA00004123"/>
    </source>
</evidence>
<dbReference type="GO" id="GO:1904161">
    <property type="term" value="P:DNA synthesis involved in UV-damage excision repair"/>
    <property type="evidence" value="ECO:0007669"/>
    <property type="project" value="TreeGrafter"/>
</dbReference>
<dbReference type="STRING" id="106004.A0A1Y2FKZ6"/>
<evidence type="ECO:0000313" key="7">
    <source>
        <dbReference type="Proteomes" id="UP000193467"/>
    </source>
</evidence>
<feature type="compositionally biased region" description="Basic and acidic residues" evidence="5">
    <location>
        <begin position="369"/>
        <end position="399"/>
    </location>
</feature>
<feature type="compositionally biased region" description="Low complexity" evidence="5">
    <location>
        <begin position="359"/>
        <end position="368"/>
    </location>
</feature>
<feature type="region of interest" description="Disordered" evidence="5">
    <location>
        <begin position="151"/>
        <end position="440"/>
    </location>
</feature>
<feature type="compositionally biased region" description="Low complexity" evidence="5">
    <location>
        <begin position="189"/>
        <end position="200"/>
    </location>
</feature>
<dbReference type="OrthoDB" id="2538448at2759"/>
<dbReference type="PANTHER" id="PTHR17598">
    <property type="entry name" value="DNA POLYMERASE DELTA SUBUNIT 3"/>
    <property type="match status" value="1"/>
</dbReference>
<dbReference type="GO" id="GO:0003887">
    <property type="term" value="F:DNA-directed DNA polymerase activity"/>
    <property type="evidence" value="ECO:0007669"/>
    <property type="project" value="TreeGrafter"/>
</dbReference>
<dbReference type="InterPro" id="IPR019038">
    <property type="entry name" value="POLD3"/>
</dbReference>
<feature type="compositionally biased region" description="Basic and acidic residues" evidence="5">
    <location>
        <begin position="201"/>
        <end position="223"/>
    </location>
</feature>
<evidence type="ECO:0000256" key="5">
    <source>
        <dbReference type="SAM" id="MobiDB-lite"/>
    </source>
</evidence>
<evidence type="ECO:0000313" key="6">
    <source>
        <dbReference type="EMBL" id="ORY84671.1"/>
    </source>
</evidence>
<dbReference type="Pfam" id="PF09507">
    <property type="entry name" value="CDC27"/>
    <property type="match status" value="1"/>
</dbReference>
<name>A0A1Y2FKZ6_9BASI</name>